<accession>A0ABQ8ES12</accession>
<evidence type="ECO:0000259" key="1">
    <source>
        <dbReference type="Pfam" id="PF01253"/>
    </source>
</evidence>
<dbReference type="InterPro" id="IPR001950">
    <property type="entry name" value="SUI1"/>
</dbReference>
<proteinExistence type="predicted"/>
<organism evidence="3 4">
    <name type="scientific">Brassica napus</name>
    <name type="common">Rape</name>
    <dbReference type="NCBI Taxonomy" id="3708"/>
    <lineage>
        <taxon>Eukaryota</taxon>
        <taxon>Viridiplantae</taxon>
        <taxon>Streptophyta</taxon>
        <taxon>Embryophyta</taxon>
        <taxon>Tracheophyta</taxon>
        <taxon>Spermatophyta</taxon>
        <taxon>Magnoliopsida</taxon>
        <taxon>eudicotyledons</taxon>
        <taxon>Gunneridae</taxon>
        <taxon>Pentapetalae</taxon>
        <taxon>rosids</taxon>
        <taxon>malvids</taxon>
        <taxon>Brassicales</taxon>
        <taxon>Brassicaceae</taxon>
        <taxon>Brassiceae</taxon>
        <taxon>Brassica</taxon>
    </lineage>
</organism>
<keyword evidence="4" id="KW-1185">Reference proteome</keyword>
<dbReference type="Pfam" id="PF18553">
    <property type="entry name" value="PheRS_DBD3"/>
    <property type="match status" value="1"/>
</dbReference>
<dbReference type="Proteomes" id="UP000824890">
    <property type="component" value="Unassembled WGS sequence"/>
</dbReference>
<feature type="domain" description="PheRS DNA binding" evidence="2">
    <location>
        <begin position="141"/>
        <end position="194"/>
    </location>
</feature>
<dbReference type="InterPro" id="IPR040725">
    <property type="entry name" value="PheRS_DBD3"/>
</dbReference>
<dbReference type="Gene3D" id="3.30.780.10">
    <property type="entry name" value="SUI1-like domain"/>
    <property type="match status" value="1"/>
</dbReference>
<evidence type="ECO:0008006" key="5">
    <source>
        <dbReference type="Google" id="ProtNLM"/>
    </source>
</evidence>
<protein>
    <recommendedName>
        <fullName evidence="5">SUI1 domain-containing protein</fullName>
    </recommendedName>
</protein>
<evidence type="ECO:0000313" key="4">
    <source>
        <dbReference type="Proteomes" id="UP000824890"/>
    </source>
</evidence>
<dbReference type="Gene3D" id="3.30.1370.240">
    <property type="match status" value="1"/>
</dbReference>
<dbReference type="PANTHER" id="PTHR10388">
    <property type="entry name" value="EUKARYOTIC TRANSLATION INITIATION FACTOR SUI1"/>
    <property type="match status" value="1"/>
</dbReference>
<gene>
    <name evidence="3" type="ORF">HID58_003920</name>
</gene>
<sequence length="463" mass="52809">MRCALTHRCSSSFSLRQKLFDRLKVDGDDDEADKGGTITVGIFWNVTIAQRKERIGRRIRFLDGGLTEEKKVRLSGIRRSDERQQEEDMDAAIEVDLKLRDRRRWMNVYTKSNHNPQLSNKAMNLGAQTGDIGFDYYAAEPEIHFFSAIPEEDCYFCLFQKKLDPSVFKIGSTQAAKKRWVAMGKQVSRKVQHVEDKVKESLLQIQQGLELDKESLNSLKTRKLLVTQGWTGYSDVEKGPNYAPKRKIFATDLTRENLHIWKELEFKEYNFNAKGQPLDASYLHPLLKVSDSLSFCPSDQQSFMSELDSQVSTAFDPFADANAEDSGAGTKELLKSFTSSAMYLSVSDSLSFCPSDQQSFMSELDSQVSTAFDPFADANAEDSGAGTKEYVHIRVQQRNGRKSLTKKEYIYSNIVKDLKKEFCCNSTLVHDSELGHVHVYFTARYLRTSRKSFVATVHWLQTQ</sequence>
<dbReference type="InterPro" id="IPR036877">
    <property type="entry name" value="SUI1_dom_sf"/>
</dbReference>
<name>A0ABQ8ES12_BRANA</name>
<comment type="caution">
    <text evidence="3">The sequence shown here is derived from an EMBL/GenBank/DDBJ whole genome shotgun (WGS) entry which is preliminary data.</text>
</comment>
<reference evidence="3 4" key="1">
    <citation type="submission" date="2021-05" db="EMBL/GenBank/DDBJ databases">
        <title>Genome Assembly of Synthetic Allotetraploid Brassica napus Reveals Homoeologous Exchanges between Subgenomes.</title>
        <authorList>
            <person name="Davis J.T."/>
        </authorList>
    </citation>
    <scope>NUCLEOTIDE SEQUENCE [LARGE SCALE GENOMIC DNA]</scope>
    <source>
        <strain evidence="4">cv. Da-Ae</strain>
        <tissue evidence="3">Seedling</tissue>
    </source>
</reference>
<evidence type="ECO:0000259" key="2">
    <source>
        <dbReference type="Pfam" id="PF18553"/>
    </source>
</evidence>
<feature type="domain" description="SUI1" evidence="1">
    <location>
        <begin position="388"/>
        <end position="432"/>
    </location>
</feature>
<evidence type="ECO:0000313" key="3">
    <source>
        <dbReference type="EMBL" id="KAH0944283.1"/>
    </source>
</evidence>
<dbReference type="SUPFAM" id="SSF55159">
    <property type="entry name" value="eIF1-like"/>
    <property type="match status" value="1"/>
</dbReference>
<dbReference type="Pfam" id="PF01253">
    <property type="entry name" value="SUI1"/>
    <property type="match status" value="1"/>
</dbReference>
<dbReference type="EMBL" id="JAGKQM010000001">
    <property type="protein sequence ID" value="KAH0944283.1"/>
    <property type="molecule type" value="Genomic_DNA"/>
</dbReference>